<keyword evidence="7" id="KW-1185">Reference proteome</keyword>
<dbReference type="InterPro" id="IPR001173">
    <property type="entry name" value="Glyco_trans_2-like"/>
</dbReference>
<reference evidence="6 7" key="1">
    <citation type="submission" date="2019-09" db="EMBL/GenBank/DDBJ databases">
        <authorList>
            <person name="Cao W.R."/>
        </authorList>
    </citation>
    <scope>NUCLEOTIDE SEQUENCE [LARGE SCALE GENOMIC DNA]</scope>
    <source>
        <strain evidence="6 7">B1N29</strain>
    </source>
</reference>
<feature type="transmembrane region" description="Helical" evidence="4">
    <location>
        <begin position="6"/>
        <end position="23"/>
    </location>
</feature>
<keyword evidence="2" id="KW-0328">Glycosyltransferase</keyword>
<feature type="transmembrane region" description="Helical" evidence="4">
    <location>
        <begin position="339"/>
        <end position="362"/>
    </location>
</feature>
<protein>
    <submittedName>
        <fullName evidence="6">Glycosyltransferase</fullName>
    </submittedName>
</protein>
<dbReference type="PANTHER" id="PTHR43630:SF1">
    <property type="entry name" value="POLY-BETA-1,6-N-ACETYL-D-GLUCOSAMINE SYNTHASE"/>
    <property type="match status" value="1"/>
</dbReference>
<keyword evidence="4" id="KW-1133">Transmembrane helix</keyword>
<accession>A0A6N6MCN1</accession>
<keyword evidence="3 6" id="KW-0808">Transferase</keyword>
<feature type="domain" description="Glycosyltransferase 2-like" evidence="5">
    <location>
        <begin position="41"/>
        <end position="173"/>
    </location>
</feature>
<keyword evidence="4" id="KW-0812">Transmembrane</keyword>
<feature type="transmembrane region" description="Helical" evidence="4">
    <location>
        <begin position="282"/>
        <end position="300"/>
    </location>
</feature>
<dbReference type="RefSeq" id="WP_150938807.1">
    <property type="nucleotide sequence ID" value="NZ_WAAT01000042.1"/>
</dbReference>
<dbReference type="AlphaFoldDB" id="A0A6N6MCN1"/>
<dbReference type="Gene3D" id="3.90.550.10">
    <property type="entry name" value="Spore Coat Polysaccharide Biosynthesis Protein SpsA, Chain A"/>
    <property type="match status" value="1"/>
</dbReference>
<evidence type="ECO:0000256" key="3">
    <source>
        <dbReference type="ARBA" id="ARBA00022679"/>
    </source>
</evidence>
<keyword evidence="4" id="KW-0472">Membrane</keyword>
<organism evidence="6 7">
    <name type="scientific">Pseudotamlana haliotis</name>
    <dbReference type="NCBI Taxonomy" id="2614804"/>
    <lineage>
        <taxon>Bacteria</taxon>
        <taxon>Pseudomonadati</taxon>
        <taxon>Bacteroidota</taxon>
        <taxon>Flavobacteriia</taxon>
        <taxon>Flavobacteriales</taxon>
        <taxon>Flavobacteriaceae</taxon>
        <taxon>Pseudotamlana</taxon>
    </lineage>
</organism>
<sequence length="374" mass="42356">MVLTALLITLSYLILIGGFIYGFDKVKDFKEKNTGPKTRFSVIIPFRNEANNLVRLLASIEALNYPKDLFEIILVNDDSEDDSVAIITSFKEKYQGKLSVINNQRKSGSPKKDAITSAINQAQYEWIITTDADCVLPQGWLKTYDAFIIENISLCIAGPVTYHLENSFLNRFQWLDIMSLQGATIGGFGLKKPFLCNGANLAYTKSLFLELSGFDGNSNIASGDDLFLLEKATHKYPKKVHYLKSSTAIVKTNAQPHWKSLISQRVRWAAKTTAYKNGFGKLTGILVFFMNFLVVLLSVLSLLELFSFKIFSFILIAKCGIDFYLIYKTTVFFNQKHPLKSYLTGFLIYPFFSVYVALVSIFSDYNWKGRSFNK</sequence>
<gene>
    <name evidence="6" type="ORF">F6U93_08505</name>
</gene>
<comment type="caution">
    <text evidence="6">The sequence shown here is derived from an EMBL/GenBank/DDBJ whole genome shotgun (WGS) entry which is preliminary data.</text>
</comment>
<comment type="similarity">
    <text evidence="1">Belongs to the glycosyltransferase 2 family.</text>
</comment>
<dbReference type="SUPFAM" id="SSF53448">
    <property type="entry name" value="Nucleotide-diphospho-sugar transferases"/>
    <property type="match status" value="1"/>
</dbReference>
<feature type="transmembrane region" description="Helical" evidence="4">
    <location>
        <begin position="306"/>
        <end position="327"/>
    </location>
</feature>
<evidence type="ECO:0000256" key="1">
    <source>
        <dbReference type="ARBA" id="ARBA00006739"/>
    </source>
</evidence>
<dbReference type="GO" id="GO:0016757">
    <property type="term" value="F:glycosyltransferase activity"/>
    <property type="evidence" value="ECO:0007669"/>
    <property type="project" value="UniProtKB-KW"/>
</dbReference>
<dbReference type="Proteomes" id="UP000441333">
    <property type="component" value="Unassembled WGS sequence"/>
</dbReference>
<proteinExistence type="inferred from homology"/>
<evidence type="ECO:0000313" key="6">
    <source>
        <dbReference type="EMBL" id="KAB1067972.1"/>
    </source>
</evidence>
<dbReference type="EMBL" id="WAAT01000042">
    <property type="protein sequence ID" value="KAB1067972.1"/>
    <property type="molecule type" value="Genomic_DNA"/>
</dbReference>
<evidence type="ECO:0000256" key="4">
    <source>
        <dbReference type="SAM" id="Phobius"/>
    </source>
</evidence>
<name>A0A6N6MCN1_9FLAO</name>
<dbReference type="InterPro" id="IPR029044">
    <property type="entry name" value="Nucleotide-diphossugar_trans"/>
</dbReference>
<dbReference type="CDD" id="cd04192">
    <property type="entry name" value="GT_2_like_e"/>
    <property type="match status" value="1"/>
</dbReference>
<evidence type="ECO:0000259" key="5">
    <source>
        <dbReference type="Pfam" id="PF00535"/>
    </source>
</evidence>
<dbReference type="PANTHER" id="PTHR43630">
    <property type="entry name" value="POLY-BETA-1,6-N-ACETYL-D-GLUCOSAMINE SYNTHASE"/>
    <property type="match status" value="1"/>
</dbReference>
<dbReference type="Pfam" id="PF00535">
    <property type="entry name" value="Glycos_transf_2"/>
    <property type="match status" value="1"/>
</dbReference>
<evidence type="ECO:0000313" key="7">
    <source>
        <dbReference type="Proteomes" id="UP000441333"/>
    </source>
</evidence>
<evidence type="ECO:0000256" key="2">
    <source>
        <dbReference type="ARBA" id="ARBA00022676"/>
    </source>
</evidence>